<organism evidence="6 7">
    <name type="scientific">Popillia japonica</name>
    <name type="common">Japanese beetle</name>
    <dbReference type="NCBI Taxonomy" id="7064"/>
    <lineage>
        <taxon>Eukaryota</taxon>
        <taxon>Metazoa</taxon>
        <taxon>Ecdysozoa</taxon>
        <taxon>Arthropoda</taxon>
        <taxon>Hexapoda</taxon>
        <taxon>Insecta</taxon>
        <taxon>Pterygota</taxon>
        <taxon>Neoptera</taxon>
        <taxon>Endopterygota</taxon>
        <taxon>Coleoptera</taxon>
        <taxon>Polyphaga</taxon>
        <taxon>Scarabaeiformia</taxon>
        <taxon>Scarabaeidae</taxon>
        <taxon>Rutelinae</taxon>
        <taxon>Popillia</taxon>
    </lineage>
</organism>
<evidence type="ECO:0000256" key="1">
    <source>
        <dbReference type="ARBA" id="ARBA00022737"/>
    </source>
</evidence>
<dbReference type="SMART" id="SM00060">
    <property type="entry name" value="FN3"/>
    <property type="match status" value="2"/>
</dbReference>
<dbReference type="CDD" id="cd00096">
    <property type="entry name" value="Ig"/>
    <property type="match status" value="1"/>
</dbReference>
<sequence>KAKVIYAPREVHLPYGRSAILDCHFRANPPLKNLRWDKDGFLFDPYNVQGVFYRRNGSLYFSRVDESHNGDYTCTPFNELGTDGPSPNIRVIVQRPPVFVVIPRNVYRRKLGESVEIPCDARDGEDNHKPIIVWYKKDGTSLPVGRYSIRDGNLTIINIREEDRGYYQCSATNEAATITAETEIIVENVPPKAPYNLTALAYPNSVHLTWMAGVKRPSTEYSVWYKPAEVGEWKTMKISSKKSLEATISNLNPGREYEFMILSKDDQGREYEFMILSKDDQGDGLFSKSIRVWTKGVNPETSQIAHHIGQKLGPPEDVRIHATQDGYLVIWNPPLVGLEEFKIYIVKWFQGPKEHLVGTADIVKWFQGPKEHLVGTAETKNTSYLITDLEEGFDYTFQVIAMSFSDYQTGSERVPFKVPPYRRIRSVSIGLVTGIAFVALVVLAVYFVKKKFCGPFGANNRKNSK</sequence>
<dbReference type="Pfam" id="PF13927">
    <property type="entry name" value="Ig_3"/>
    <property type="match status" value="2"/>
</dbReference>
<dbReference type="CDD" id="cd00063">
    <property type="entry name" value="FN3"/>
    <property type="match status" value="2"/>
</dbReference>
<dbReference type="PANTHER" id="PTHR44170">
    <property type="entry name" value="PROTEIN SIDEKICK"/>
    <property type="match status" value="1"/>
</dbReference>
<keyword evidence="2" id="KW-1015">Disulfide bond</keyword>
<evidence type="ECO:0000256" key="3">
    <source>
        <dbReference type="SAM" id="Phobius"/>
    </source>
</evidence>
<keyword evidence="1" id="KW-0677">Repeat</keyword>
<feature type="domain" description="Ig-like" evidence="4">
    <location>
        <begin position="97"/>
        <end position="185"/>
    </location>
</feature>
<gene>
    <name evidence="6" type="ORF">QE152_g40220</name>
</gene>
<dbReference type="PANTHER" id="PTHR44170:SF6">
    <property type="entry name" value="CONTACTIN"/>
    <property type="match status" value="1"/>
</dbReference>
<evidence type="ECO:0000259" key="4">
    <source>
        <dbReference type="PROSITE" id="PS50835"/>
    </source>
</evidence>
<keyword evidence="7" id="KW-1185">Reference proteome</keyword>
<comment type="caution">
    <text evidence="6">The sequence shown here is derived from an EMBL/GenBank/DDBJ whole genome shotgun (WGS) entry which is preliminary data.</text>
</comment>
<feature type="transmembrane region" description="Helical" evidence="3">
    <location>
        <begin position="427"/>
        <end position="448"/>
    </location>
</feature>
<dbReference type="InterPro" id="IPR003961">
    <property type="entry name" value="FN3_dom"/>
</dbReference>
<dbReference type="Proteomes" id="UP001458880">
    <property type="component" value="Unassembled WGS sequence"/>
</dbReference>
<dbReference type="SUPFAM" id="SSF48726">
    <property type="entry name" value="Immunoglobulin"/>
    <property type="match status" value="2"/>
</dbReference>
<dbReference type="PROSITE" id="PS50853">
    <property type="entry name" value="FN3"/>
    <property type="match status" value="2"/>
</dbReference>
<feature type="domain" description="Fibronectin type-III" evidence="5">
    <location>
        <begin position="314"/>
        <end position="421"/>
    </location>
</feature>
<dbReference type="InterPro" id="IPR013783">
    <property type="entry name" value="Ig-like_fold"/>
</dbReference>
<name>A0AAW1HS39_POPJA</name>
<dbReference type="Pfam" id="PF00041">
    <property type="entry name" value="fn3"/>
    <property type="match status" value="2"/>
</dbReference>
<accession>A0AAW1HS39</accession>
<dbReference type="PROSITE" id="PS50835">
    <property type="entry name" value="IG_LIKE"/>
    <property type="match status" value="2"/>
</dbReference>
<dbReference type="SMART" id="SM00409">
    <property type="entry name" value="IG"/>
    <property type="match status" value="2"/>
</dbReference>
<keyword evidence="3" id="KW-0472">Membrane</keyword>
<dbReference type="InterPro" id="IPR003598">
    <property type="entry name" value="Ig_sub2"/>
</dbReference>
<dbReference type="GO" id="GO:0098609">
    <property type="term" value="P:cell-cell adhesion"/>
    <property type="evidence" value="ECO:0007669"/>
    <property type="project" value="TreeGrafter"/>
</dbReference>
<feature type="non-terminal residue" evidence="6">
    <location>
        <position position="1"/>
    </location>
</feature>
<dbReference type="SMART" id="SM00408">
    <property type="entry name" value="IGc2"/>
    <property type="match status" value="2"/>
</dbReference>
<proteinExistence type="predicted"/>
<evidence type="ECO:0000259" key="5">
    <source>
        <dbReference type="PROSITE" id="PS50853"/>
    </source>
</evidence>
<dbReference type="FunFam" id="2.60.40.10:FF:001149">
    <property type="entry name" value="Turtle, isoform H"/>
    <property type="match status" value="1"/>
</dbReference>
<evidence type="ECO:0000313" key="6">
    <source>
        <dbReference type="EMBL" id="KAK9679185.1"/>
    </source>
</evidence>
<keyword evidence="3" id="KW-1133">Transmembrane helix</keyword>
<feature type="domain" description="Ig-like" evidence="4">
    <location>
        <begin position="2"/>
        <end position="92"/>
    </location>
</feature>
<dbReference type="AlphaFoldDB" id="A0AAW1HS39"/>
<dbReference type="InterPro" id="IPR007110">
    <property type="entry name" value="Ig-like_dom"/>
</dbReference>
<protein>
    <submittedName>
        <fullName evidence="6">Fibronectin type III domain</fullName>
    </submittedName>
</protein>
<feature type="domain" description="Fibronectin type-III" evidence="5">
    <location>
        <begin position="190"/>
        <end position="297"/>
    </location>
</feature>
<dbReference type="InterPro" id="IPR003599">
    <property type="entry name" value="Ig_sub"/>
</dbReference>
<evidence type="ECO:0000256" key="2">
    <source>
        <dbReference type="ARBA" id="ARBA00023157"/>
    </source>
</evidence>
<evidence type="ECO:0000313" key="7">
    <source>
        <dbReference type="Proteomes" id="UP001458880"/>
    </source>
</evidence>
<dbReference type="InterPro" id="IPR036179">
    <property type="entry name" value="Ig-like_dom_sf"/>
</dbReference>
<keyword evidence="3" id="KW-0812">Transmembrane</keyword>
<reference evidence="6 7" key="1">
    <citation type="journal article" date="2024" name="BMC Genomics">
        <title>De novo assembly and annotation of Popillia japonica's genome with initial clues to its potential as an invasive pest.</title>
        <authorList>
            <person name="Cucini C."/>
            <person name="Boschi S."/>
            <person name="Funari R."/>
            <person name="Cardaioli E."/>
            <person name="Iannotti N."/>
            <person name="Marturano G."/>
            <person name="Paoli F."/>
            <person name="Bruttini M."/>
            <person name="Carapelli A."/>
            <person name="Frati F."/>
            <person name="Nardi F."/>
        </authorList>
    </citation>
    <scope>NUCLEOTIDE SEQUENCE [LARGE SCALE GENOMIC DNA]</scope>
    <source>
        <strain evidence="6">DMR45628</strain>
    </source>
</reference>
<dbReference type="InterPro" id="IPR036116">
    <property type="entry name" value="FN3_sf"/>
</dbReference>
<dbReference type="SUPFAM" id="SSF49265">
    <property type="entry name" value="Fibronectin type III"/>
    <property type="match status" value="2"/>
</dbReference>
<dbReference type="Gene3D" id="2.60.40.10">
    <property type="entry name" value="Immunoglobulins"/>
    <property type="match status" value="4"/>
</dbReference>
<dbReference type="EMBL" id="JASPKY010001071">
    <property type="protein sequence ID" value="KAK9679185.1"/>
    <property type="molecule type" value="Genomic_DNA"/>
</dbReference>